<evidence type="ECO:0000256" key="5">
    <source>
        <dbReference type="ARBA" id="ARBA00023242"/>
    </source>
</evidence>
<comment type="caution">
    <text evidence="7">The sequence shown here is derived from an EMBL/GenBank/DDBJ whole genome shotgun (WGS) entry which is preliminary data.</text>
</comment>
<keyword evidence="2" id="KW-0805">Transcription regulation</keyword>
<keyword evidence="3" id="KW-0238">DNA-binding</keyword>
<dbReference type="Pfam" id="PF02365">
    <property type="entry name" value="NAM"/>
    <property type="match status" value="1"/>
</dbReference>
<dbReference type="GO" id="GO:0005634">
    <property type="term" value="C:nucleus"/>
    <property type="evidence" value="ECO:0007669"/>
    <property type="project" value="UniProtKB-SubCell"/>
</dbReference>
<accession>A0A0K9P3V9</accession>
<dbReference type="SUPFAM" id="SSF101941">
    <property type="entry name" value="NAC domain"/>
    <property type="match status" value="1"/>
</dbReference>
<dbReference type="PROSITE" id="PS51005">
    <property type="entry name" value="NAC"/>
    <property type="match status" value="1"/>
</dbReference>
<evidence type="ECO:0000256" key="2">
    <source>
        <dbReference type="ARBA" id="ARBA00023015"/>
    </source>
</evidence>
<keyword evidence="8" id="KW-1185">Reference proteome</keyword>
<evidence type="ECO:0000313" key="8">
    <source>
        <dbReference type="Proteomes" id="UP000036987"/>
    </source>
</evidence>
<dbReference type="OrthoDB" id="777252at2759"/>
<reference evidence="8" key="1">
    <citation type="journal article" date="2016" name="Nature">
        <title>The genome of the seagrass Zostera marina reveals angiosperm adaptation to the sea.</title>
        <authorList>
            <person name="Olsen J.L."/>
            <person name="Rouze P."/>
            <person name="Verhelst B."/>
            <person name="Lin Y.-C."/>
            <person name="Bayer T."/>
            <person name="Collen J."/>
            <person name="Dattolo E."/>
            <person name="De Paoli E."/>
            <person name="Dittami S."/>
            <person name="Maumus F."/>
            <person name="Michel G."/>
            <person name="Kersting A."/>
            <person name="Lauritano C."/>
            <person name="Lohaus R."/>
            <person name="Toepel M."/>
            <person name="Tonon T."/>
            <person name="Vanneste K."/>
            <person name="Amirebrahimi M."/>
            <person name="Brakel J."/>
            <person name="Bostroem C."/>
            <person name="Chovatia M."/>
            <person name="Grimwood J."/>
            <person name="Jenkins J.W."/>
            <person name="Jueterbock A."/>
            <person name="Mraz A."/>
            <person name="Stam W.T."/>
            <person name="Tice H."/>
            <person name="Bornberg-Bauer E."/>
            <person name="Green P.J."/>
            <person name="Pearson G.A."/>
            <person name="Procaccini G."/>
            <person name="Duarte C.M."/>
            <person name="Schmutz J."/>
            <person name="Reusch T.B.H."/>
            <person name="Van de Peer Y."/>
        </authorList>
    </citation>
    <scope>NUCLEOTIDE SEQUENCE [LARGE SCALE GENOMIC DNA]</scope>
    <source>
        <strain evidence="8">cv. Finnish</strain>
    </source>
</reference>
<dbReference type="PANTHER" id="PTHR31744">
    <property type="entry name" value="PROTEIN CUP-SHAPED COTYLEDON 2-RELATED"/>
    <property type="match status" value="1"/>
</dbReference>
<evidence type="ECO:0000259" key="6">
    <source>
        <dbReference type="PROSITE" id="PS51005"/>
    </source>
</evidence>
<comment type="subcellular location">
    <subcellularLocation>
        <location evidence="1">Nucleus</location>
    </subcellularLocation>
</comment>
<dbReference type="PANTHER" id="PTHR31744:SF210">
    <property type="entry name" value="NAC DOMAIN-CONTAINING PROTEIN 86-LIKE"/>
    <property type="match status" value="1"/>
</dbReference>
<organism evidence="7 8">
    <name type="scientific">Zostera marina</name>
    <name type="common">Eelgrass</name>
    <dbReference type="NCBI Taxonomy" id="29655"/>
    <lineage>
        <taxon>Eukaryota</taxon>
        <taxon>Viridiplantae</taxon>
        <taxon>Streptophyta</taxon>
        <taxon>Embryophyta</taxon>
        <taxon>Tracheophyta</taxon>
        <taxon>Spermatophyta</taxon>
        <taxon>Magnoliopsida</taxon>
        <taxon>Liliopsida</taxon>
        <taxon>Zosteraceae</taxon>
        <taxon>Zostera</taxon>
    </lineage>
</organism>
<evidence type="ECO:0000256" key="3">
    <source>
        <dbReference type="ARBA" id="ARBA00023125"/>
    </source>
</evidence>
<dbReference type="InterPro" id="IPR036093">
    <property type="entry name" value="NAC_dom_sf"/>
</dbReference>
<evidence type="ECO:0000256" key="1">
    <source>
        <dbReference type="ARBA" id="ARBA00004123"/>
    </source>
</evidence>
<protein>
    <submittedName>
        <fullName evidence="7">NAC domain protein</fullName>
    </submittedName>
</protein>
<proteinExistence type="predicted"/>
<keyword evidence="5" id="KW-0539">Nucleus</keyword>
<evidence type="ECO:0000256" key="4">
    <source>
        <dbReference type="ARBA" id="ARBA00023163"/>
    </source>
</evidence>
<dbReference type="FunFam" id="2.170.150.80:FF:000002">
    <property type="entry name" value="Nac domain-containing protein 86"/>
    <property type="match status" value="1"/>
</dbReference>
<sequence>MAPKDPSPSQATAAASLAPGFRFHPTDEELVSYYLKRKIGKKAFKVDAISELDLYKSEPWDLPEKSRIRSRDMEWYFFSPLDRKYANRSRTSRTTGVGYWKTTGKDRGVCRGGKTVGMKKTLVFHIGKAPKGTRTNWVMHEYRIVDEEISGRTQEAEYVVCRIFQKNGPGPQNGAQYGALFVEEEWEEEEEVEAEVEKKSGLVLTKEQPCDGSVVNFGDNLFMPQDGLLEHEQNNIPSADCYDSGQNPHNLFQNNKENINKMAVNCTDIKSQGNDRKDAVSSTRIGDGLFEFNDDINFAEWMGIDGDADGDASDYLELTDFTNIIDADNSSTGHENLPLASQLEQPGTDEVFNTFGENASFTEPTHTQLPLTDDNLVFPNEMFGDPMMYFDASSDIPTFELDGSDPFASDMVDEFMTYFDSTEDNQFHFSPEGNKTDAQASEVPMPTTDIISDFKNENSSVTPEVSSDKSIINKHLESYLGSIPSPPALASEYPPNGLKSIKFSPSETHPSSSIRLATGTIRLDWSIHKNSVDHRSSLSYGKNDVFGKSQGIGGGVLSMLISSDFCVSLLSVLFLGITFKLGLCICKV</sequence>
<feature type="domain" description="NAC" evidence="6">
    <location>
        <begin position="17"/>
        <end position="166"/>
    </location>
</feature>
<dbReference type="GO" id="GO:0003677">
    <property type="term" value="F:DNA binding"/>
    <property type="evidence" value="ECO:0007669"/>
    <property type="project" value="UniProtKB-KW"/>
</dbReference>
<gene>
    <name evidence="7" type="ORF">ZOSMA_43G00770</name>
</gene>
<dbReference type="InterPro" id="IPR003441">
    <property type="entry name" value="NAC-dom"/>
</dbReference>
<name>A0A0K9P3V9_ZOSMR</name>
<dbReference type="AlphaFoldDB" id="A0A0K9P3V9"/>
<dbReference type="Gene3D" id="2.170.150.80">
    <property type="entry name" value="NAC domain"/>
    <property type="match status" value="1"/>
</dbReference>
<evidence type="ECO:0000313" key="7">
    <source>
        <dbReference type="EMBL" id="KMZ62895.1"/>
    </source>
</evidence>
<keyword evidence="4" id="KW-0804">Transcription</keyword>
<dbReference type="GO" id="GO:0006355">
    <property type="term" value="P:regulation of DNA-templated transcription"/>
    <property type="evidence" value="ECO:0007669"/>
    <property type="project" value="InterPro"/>
</dbReference>
<dbReference type="Proteomes" id="UP000036987">
    <property type="component" value="Unassembled WGS sequence"/>
</dbReference>
<dbReference type="EMBL" id="LFYR01001305">
    <property type="protein sequence ID" value="KMZ62895.1"/>
    <property type="molecule type" value="Genomic_DNA"/>
</dbReference>